<organism evidence="21">
    <name type="scientific">Magnetococcus massalia (strain MO-1)</name>
    <dbReference type="NCBI Taxonomy" id="451514"/>
    <lineage>
        <taxon>Bacteria</taxon>
        <taxon>Pseudomonadati</taxon>
        <taxon>Pseudomonadota</taxon>
        <taxon>Magnetococcia</taxon>
        <taxon>Magnetococcales</taxon>
        <taxon>Magnetococcaceae</taxon>
        <taxon>Magnetococcus</taxon>
    </lineage>
</organism>
<keyword evidence="13 15" id="KW-0472">Membrane</keyword>
<dbReference type="EC" id="2.7.13.3" evidence="3"/>
<dbReference type="Pfam" id="PF00672">
    <property type="entry name" value="HAMP"/>
    <property type="match status" value="1"/>
</dbReference>
<evidence type="ECO:0000259" key="20">
    <source>
        <dbReference type="PROSITE" id="PS50885"/>
    </source>
</evidence>
<dbReference type="CDD" id="cd16922">
    <property type="entry name" value="HATPase_EvgS-ArcB-TorS-like"/>
    <property type="match status" value="1"/>
</dbReference>
<dbReference type="FunFam" id="3.30.565.10:FF:000010">
    <property type="entry name" value="Sensor histidine kinase RcsC"/>
    <property type="match status" value="1"/>
</dbReference>
<dbReference type="PANTHER" id="PTHR45339">
    <property type="entry name" value="HYBRID SIGNAL TRANSDUCTION HISTIDINE KINASE J"/>
    <property type="match status" value="1"/>
</dbReference>
<evidence type="ECO:0000256" key="15">
    <source>
        <dbReference type="SAM" id="Phobius"/>
    </source>
</evidence>
<keyword evidence="9 21" id="KW-0418">Kinase</keyword>
<dbReference type="InterPro" id="IPR001789">
    <property type="entry name" value="Sig_transdc_resp-reg_receiver"/>
</dbReference>
<dbReference type="GO" id="GO:0005524">
    <property type="term" value="F:ATP binding"/>
    <property type="evidence" value="ECO:0007669"/>
    <property type="project" value="UniProtKB-KW"/>
</dbReference>
<dbReference type="InterPro" id="IPR000700">
    <property type="entry name" value="PAS-assoc_C"/>
</dbReference>
<gene>
    <name evidence="21" type="ORF">MAGMO_1562</name>
</gene>
<dbReference type="GO" id="GO:0000155">
    <property type="term" value="F:phosphorelay sensor kinase activity"/>
    <property type="evidence" value="ECO:0007669"/>
    <property type="project" value="InterPro"/>
</dbReference>
<feature type="domain" description="HAMP" evidence="20">
    <location>
        <begin position="302"/>
        <end position="354"/>
    </location>
</feature>
<dbReference type="InterPro" id="IPR011006">
    <property type="entry name" value="CheY-like_superfamily"/>
</dbReference>
<reference evidence="21" key="1">
    <citation type="submission" date="2015-04" db="EMBL/GenBank/DDBJ databases">
        <authorList>
            <person name="Syromyatnikov M.Y."/>
            <person name="Popov V.N."/>
        </authorList>
    </citation>
    <scope>NUCLEOTIDE SEQUENCE</scope>
    <source>
        <strain evidence="21">MO-1</strain>
    </source>
</reference>
<keyword evidence="10" id="KW-0067">ATP-binding</keyword>
<evidence type="ECO:0000313" key="21">
    <source>
        <dbReference type="EMBL" id="CRH05750.1"/>
    </source>
</evidence>
<dbReference type="CDD" id="cd00130">
    <property type="entry name" value="PAS"/>
    <property type="match status" value="1"/>
</dbReference>
<dbReference type="NCBIfam" id="TIGR00229">
    <property type="entry name" value="sensory_box"/>
    <property type="match status" value="1"/>
</dbReference>
<dbReference type="InterPro" id="IPR005467">
    <property type="entry name" value="His_kinase_dom"/>
</dbReference>
<dbReference type="CDD" id="cd00082">
    <property type="entry name" value="HisKA"/>
    <property type="match status" value="1"/>
</dbReference>
<dbReference type="PROSITE" id="PS50109">
    <property type="entry name" value="HIS_KIN"/>
    <property type="match status" value="1"/>
</dbReference>
<dbReference type="CDD" id="cd17546">
    <property type="entry name" value="REC_hyHK_CKI1_RcsC-like"/>
    <property type="match status" value="1"/>
</dbReference>
<dbReference type="SUPFAM" id="SSF55785">
    <property type="entry name" value="PYP-like sensor domain (PAS domain)"/>
    <property type="match status" value="1"/>
</dbReference>
<evidence type="ECO:0000256" key="5">
    <source>
        <dbReference type="ARBA" id="ARBA00022553"/>
    </source>
</evidence>
<keyword evidence="12" id="KW-0902">Two-component regulatory system</keyword>
<evidence type="ECO:0000256" key="13">
    <source>
        <dbReference type="ARBA" id="ARBA00023136"/>
    </source>
</evidence>
<evidence type="ECO:0000256" key="10">
    <source>
        <dbReference type="ARBA" id="ARBA00022840"/>
    </source>
</evidence>
<feature type="domain" description="Histidine kinase" evidence="16">
    <location>
        <begin position="505"/>
        <end position="726"/>
    </location>
</feature>
<dbReference type="InterPro" id="IPR004358">
    <property type="entry name" value="Sig_transdc_His_kin-like_C"/>
</dbReference>
<dbReference type="PRINTS" id="PR00344">
    <property type="entry name" value="BCTRLSENSOR"/>
</dbReference>
<dbReference type="Pfam" id="PF02518">
    <property type="entry name" value="HATPase_c"/>
    <property type="match status" value="1"/>
</dbReference>
<keyword evidence="6 21" id="KW-0808">Transferase</keyword>
<dbReference type="PROSITE" id="PS50885">
    <property type="entry name" value="HAMP"/>
    <property type="match status" value="1"/>
</dbReference>
<dbReference type="Gene3D" id="6.10.340.10">
    <property type="match status" value="1"/>
</dbReference>
<keyword evidence="8" id="KW-0547">Nucleotide-binding</keyword>
<dbReference type="InterPro" id="IPR036890">
    <property type="entry name" value="HATPase_C_sf"/>
</dbReference>
<feature type="domain" description="PAS" evidence="18">
    <location>
        <begin position="359"/>
        <end position="431"/>
    </location>
</feature>
<dbReference type="InterPro" id="IPR035965">
    <property type="entry name" value="PAS-like_dom_sf"/>
</dbReference>
<dbReference type="InterPro" id="IPR003661">
    <property type="entry name" value="HisK_dim/P_dom"/>
</dbReference>
<dbReference type="Gene3D" id="3.40.50.2300">
    <property type="match status" value="1"/>
</dbReference>
<evidence type="ECO:0000256" key="8">
    <source>
        <dbReference type="ARBA" id="ARBA00022741"/>
    </source>
</evidence>
<feature type="domain" description="Response regulatory" evidence="17">
    <location>
        <begin position="755"/>
        <end position="874"/>
    </location>
</feature>
<dbReference type="SUPFAM" id="SSF158472">
    <property type="entry name" value="HAMP domain-like"/>
    <property type="match status" value="1"/>
</dbReference>
<evidence type="ECO:0000256" key="12">
    <source>
        <dbReference type="ARBA" id="ARBA00023012"/>
    </source>
</evidence>
<dbReference type="SMART" id="SM00448">
    <property type="entry name" value="REC"/>
    <property type="match status" value="1"/>
</dbReference>
<dbReference type="Gene3D" id="3.30.450.20">
    <property type="entry name" value="PAS domain"/>
    <property type="match status" value="2"/>
</dbReference>
<name>A0A1S7LFM0_MAGMO</name>
<feature type="domain" description="PAC" evidence="19">
    <location>
        <begin position="435"/>
        <end position="487"/>
    </location>
</feature>
<dbReference type="SUPFAM" id="SSF55874">
    <property type="entry name" value="ATPase domain of HSP90 chaperone/DNA topoisomerase II/histidine kinase"/>
    <property type="match status" value="1"/>
</dbReference>
<dbReference type="SMART" id="SM00086">
    <property type="entry name" value="PAC"/>
    <property type="match status" value="1"/>
</dbReference>
<dbReference type="PROSITE" id="PS50113">
    <property type="entry name" value="PAC"/>
    <property type="match status" value="1"/>
</dbReference>
<keyword evidence="4" id="KW-1003">Cell membrane</keyword>
<dbReference type="InterPro" id="IPR000014">
    <property type="entry name" value="PAS"/>
</dbReference>
<dbReference type="SMART" id="SM00091">
    <property type="entry name" value="PAS"/>
    <property type="match status" value="1"/>
</dbReference>
<proteinExistence type="predicted"/>
<keyword evidence="7 15" id="KW-0812">Transmembrane</keyword>
<keyword evidence="11 15" id="KW-1133">Transmembrane helix</keyword>
<dbReference type="PANTHER" id="PTHR45339:SF1">
    <property type="entry name" value="HYBRID SIGNAL TRANSDUCTION HISTIDINE KINASE J"/>
    <property type="match status" value="1"/>
</dbReference>
<evidence type="ECO:0000256" key="4">
    <source>
        <dbReference type="ARBA" id="ARBA00022475"/>
    </source>
</evidence>
<dbReference type="Gene3D" id="3.30.565.10">
    <property type="entry name" value="Histidine kinase-like ATPase, C-terminal domain"/>
    <property type="match status" value="1"/>
</dbReference>
<evidence type="ECO:0000256" key="6">
    <source>
        <dbReference type="ARBA" id="ARBA00022679"/>
    </source>
</evidence>
<dbReference type="FunFam" id="1.10.287.130:FF:000004">
    <property type="entry name" value="Ethylene receptor 1"/>
    <property type="match status" value="1"/>
</dbReference>
<feature type="transmembrane region" description="Helical" evidence="15">
    <location>
        <begin position="13"/>
        <end position="34"/>
    </location>
</feature>
<evidence type="ECO:0000256" key="9">
    <source>
        <dbReference type="ARBA" id="ARBA00022777"/>
    </source>
</evidence>
<dbReference type="InterPro" id="IPR036097">
    <property type="entry name" value="HisK_dim/P_sf"/>
</dbReference>
<dbReference type="SUPFAM" id="SSF47384">
    <property type="entry name" value="Homodimeric domain of signal transducing histidine kinase"/>
    <property type="match status" value="1"/>
</dbReference>
<evidence type="ECO:0000256" key="1">
    <source>
        <dbReference type="ARBA" id="ARBA00000085"/>
    </source>
</evidence>
<evidence type="ECO:0000259" key="19">
    <source>
        <dbReference type="PROSITE" id="PS50113"/>
    </source>
</evidence>
<dbReference type="Gene3D" id="1.10.287.130">
    <property type="match status" value="1"/>
</dbReference>
<dbReference type="PROSITE" id="PS50112">
    <property type="entry name" value="PAS"/>
    <property type="match status" value="1"/>
</dbReference>
<keyword evidence="5 14" id="KW-0597">Phosphoprotein</keyword>
<accession>A0A1S7LFM0</accession>
<dbReference type="InterPro" id="IPR033479">
    <property type="entry name" value="dCache_1"/>
</dbReference>
<feature type="modified residue" description="4-aspartylphosphate" evidence="14">
    <location>
        <position position="804"/>
    </location>
</feature>
<evidence type="ECO:0000256" key="7">
    <source>
        <dbReference type="ARBA" id="ARBA00022692"/>
    </source>
</evidence>
<evidence type="ECO:0000259" key="17">
    <source>
        <dbReference type="PROSITE" id="PS50110"/>
    </source>
</evidence>
<dbReference type="PROSITE" id="PS50110">
    <property type="entry name" value="RESPONSE_REGULATORY"/>
    <property type="match status" value="1"/>
</dbReference>
<evidence type="ECO:0000256" key="14">
    <source>
        <dbReference type="PROSITE-ProRule" id="PRU00169"/>
    </source>
</evidence>
<evidence type="ECO:0000256" key="11">
    <source>
        <dbReference type="ARBA" id="ARBA00022989"/>
    </source>
</evidence>
<dbReference type="InterPro" id="IPR003594">
    <property type="entry name" value="HATPase_dom"/>
</dbReference>
<evidence type="ECO:0000259" key="16">
    <source>
        <dbReference type="PROSITE" id="PS50109"/>
    </source>
</evidence>
<dbReference type="AlphaFoldDB" id="A0A1S7LFM0"/>
<dbReference type="Pfam" id="PF02743">
    <property type="entry name" value="dCache_1"/>
    <property type="match status" value="1"/>
</dbReference>
<evidence type="ECO:0000256" key="3">
    <source>
        <dbReference type="ARBA" id="ARBA00012438"/>
    </source>
</evidence>
<dbReference type="SMART" id="SM00304">
    <property type="entry name" value="HAMP"/>
    <property type="match status" value="1"/>
</dbReference>
<sequence length="897" mass="101861">MSFRQEAHIRSRMIIYFIPLAVVPLLFLALFIGWKSISVQTEQIIELQKEKNHRVREGVMGFFQDQLNYLQTMARLVNLYDSKQNHNTTLNNLISSRRQFDALTLLDTQGKVIHQVYRNRLQPNHGDHPLTPEADRLVSQTVLKKRPSFGDIHYNPFSHEPLVQVAVPLTSWHEGPFTGLLLADIRLKKIWNLIAQMRRASGESLFILDEQQRVIAHHNPTFALSQLHYDPPDRDGITEGLHGKLVLLSSDTFNLGEHRFTVVIQRQLWEAFALSRDMLTTIAVVLLLSFIATSIAIIRSVHSVVYPIQQLAETVSSIHQGKMDHRAEVLTNDEIGKLAHGFNAMASQVEETLEALGRSEERFALAMRGANDGLWDWNVRTDEVYYSPRWKTMLGYKEDDFAPTPQSFYTILHPDDRLITESRIQQVLNGELEKFEVEVRLKAHSGRYHHILSRGVPIRDQTGQLVRMVGTHVDLTELHSANAALAKAKQKAEKANLAKSEFLATMSHEIRTPMNAIIGMGDLLLESRLNEEQQSYLQTLVSASDSLLTLLNDILDFSKIESGHMLLAPRKVEIAPFMEEIIHIMEVEANHRNLELELTIDKQLPTHLELDGDRLRQILVNLLNNALKFTEQGQIKLSLEQMVGQTGSQQLLFAVKDSGIGIPLDKQQIIFEKFSQADSSMRRRYGGTGLGLAIVKQLIGRMGGKIWLESRPGLGSAFYFTHPLQQTTRSEQNRPKYATLQRNMIQLENQTHPMRILLAEDSPDNQQLVKSFLKHTPHTLTIVDNGRDALFHAQQSPCDLILMDMQMPIMDGYTATREIRQWEDAQQRTPLPILALTAHALAADEVKSLEAGCTAHLTKPIHKRDLIRAINLHGLLQDTYCALSTPIEQTDPTMLRA</sequence>
<dbReference type="SUPFAM" id="SSF52172">
    <property type="entry name" value="CheY-like"/>
    <property type="match status" value="1"/>
</dbReference>
<dbReference type="Pfam" id="PF00512">
    <property type="entry name" value="HisKA"/>
    <property type="match status" value="1"/>
</dbReference>
<comment type="catalytic activity">
    <reaction evidence="1">
        <text>ATP + protein L-histidine = ADP + protein N-phospho-L-histidine.</text>
        <dbReference type="EC" id="2.7.13.3"/>
    </reaction>
</comment>
<comment type="subcellular location">
    <subcellularLocation>
        <location evidence="2">Cell membrane</location>
        <topology evidence="2">Multi-pass membrane protein</topology>
    </subcellularLocation>
</comment>
<evidence type="ECO:0000256" key="2">
    <source>
        <dbReference type="ARBA" id="ARBA00004651"/>
    </source>
</evidence>
<dbReference type="CDD" id="cd06225">
    <property type="entry name" value="HAMP"/>
    <property type="match status" value="1"/>
</dbReference>
<dbReference type="Pfam" id="PF00072">
    <property type="entry name" value="Response_reg"/>
    <property type="match status" value="1"/>
</dbReference>
<evidence type="ECO:0000259" key="18">
    <source>
        <dbReference type="PROSITE" id="PS50112"/>
    </source>
</evidence>
<dbReference type="EMBL" id="LO017727">
    <property type="protein sequence ID" value="CRH05750.1"/>
    <property type="molecule type" value="Genomic_DNA"/>
</dbReference>
<dbReference type="GO" id="GO:0005886">
    <property type="term" value="C:plasma membrane"/>
    <property type="evidence" value="ECO:0007669"/>
    <property type="project" value="UniProtKB-SubCell"/>
</dbReference>
<dbReference type="SMART" id="SM00387">
    <property type="entry name" value="HATPase_c"/>
    <property type="match status" value="1"/>
</dbReference>
<protein>
    <recommendedName>
        <fullName evidence="3">histidine kinase</fullName>
        <ecNumber evidence="3">2.7.13.3</ecNumber>
    </recommendedName>
</protein>
<dbReference type="SMART" id="SM00388">
    <property type="entry name" value="HisKA"/>
    <property type="match status" value="1"/>
</dbReference>
<dbReference type="InterPro" id="IPR001610">
    <property type="entry name" value="PAC"/>
</dbReference>
<dbReference type="Pfam" id="PF08447">
    <property type="entry name" value="PAS_3"/>
    <property type="match status" value="1"/>
</dbReference>
<dbReference type="InterPro" id="IPR013655">
    <property type="entry name" value="PAS_fold_3"/>
</dbReference>
<dbReference type="InterPro" id="IPR003660">
    <property type="entry name" value="HAMP_dom"/>
</dbReference>